<keyword evidence="7" id="KW-1185">Reference proteome</keyword>
<dbReference type="Proteomes" id="UP000553209">
    <property type="component" value="Unassembled WGS sequence"/>
</dbReference>
<dbReference type="Gene3D" id="1.10.443.10">
    <property type="entry name" value="Intergrase catalytic core"/>
    <property type="match status" value="1"/>
</dbReference>
<dbReference type="CDD" id="cd01189">
    <property type="entry name" value="INT_ICEBs1_C_like"/>
    <property type="match status" value="1"/>
</dbReference>
<dbReference type="InterPro" id="IPR011010">
    <property type="entry name" value="DNA_brk_join_enz"/>
</dbReference>
<feature type="domain" description="Tyr recombinase" evidence="4">
    <location>
        <begin position="279"/>
        <end position="477"/>
    </location>
</feature>
<protein>
    <submittedName>
        <fullName evidence="6">Tyrosine-type recombinase/integrase</fullName>
    </submittedName>
</protein>
<dbReference type="PANTHER" id="PTHR30349:SF91">
    <property type="entry name" value="INTA PROTEIN"/>
    <property type="match status" value="1"/>
</dbReference>
<dbReference type="GO" id="GO:0006310">
    <property type="term" value="P:DNA recombination"/>
    <property type="evidence" value="ECO:0007669"/>
    <property type="project" value="UniProtKB-KW"/>
</dbReference>
<organism evidence="6 7">
    <name type="scientific">Nocardiopsis alborubida</name>
    <dbReference type="NCBI Taxonomy" id="146802"/>
    <lineage>
        <taxon>Bacteria</taxon>
        <taxon>Bacillati</taxon>
        <taxon>Actinomycetota</taxon>
        <taxon>Actinomycetes</taxon>
        <taxon>Streptosporangiales</taxon>
        <taxon>Nocardiopsidaceae</taxon>
        <taxon>Nocardiopsis</taxon>
    </lineage>
</organism>
<evidence type="ECO:0000256" key="1">
    <source>
        <dbReference type="ARBA" id="ARBA00023125"/>
    </source>
</evidence>
<accession>A0A7X6RTD6</accession>
<dbReference type="InterPro" id="IPR013762">
    <property type="entry name" value="Integrase-like_cat_sf"/>
</dbReference>
<evidence type="ECO:0000256" key="2">
    <source>
        <dbReference type="ARBA" id="ARBA00023172"/>
    </source>
</evidence>
<evidence type="ECO:0000256" key="3">
    <source>
        <dbReference type="PROSITE-ProRule" id="PRU01248"/>
    </source>
</evidence>
<dbReference type="GO" id="GO:0015074">
    <property type="term" value="P:DNA integration"/>
    <property type="evidence" value="ECO:0007669"/>
    <property type="project" value="InterPro"/>
</dbReference>
<evidence type="ECO:0000259" key="4">
    <source>
        <dbReference type="PROSITE" id="PS51898"/>
    </source>
</evidence>
<dbReference type="AlphaFoldDB" id="A0A7X6RTD6"/>
<dbReference type="EMBL" id="JAAXPG010000034">
    <property type="protein sequence ID" value="NKZ01273.1"/>
    <property type="molecule type" value="Genomic_DNA"/>
</dbReference>
<dbReference type="PROSITE" id="PS51898">
    <property type="entry name" value="TYR_RECOMBINASE"/>
    <property type="match status" value="1"/>
</dbReference>
<dbReference type="PROSITE" id="PS51900">
    <property type="entry name" value="CB"/>
    <property type="match status" value="1"/>
</dbReference>
<reference evidence="6 7" key="1">
    <citation type="submission" date="2020-04" db="EMBL/GenBank/DDBJ databases">
        <title>MicrobeNet Type strains.</title>
        <authorList>
            <person name="Nicholson A.C."/>
        </authorList>
    </citation>
    <scope>NUCLEOTIDE SEQUENCE [LARGE SCALE GENOMIC DNA]</scope>
    <source>
        <strain evidence="6 7">ATCC 23612</strain>
    </source>
</reference>
<sequence>MAAREGSTFKRCGCRDESTGRALGVRCPQLKRRTGGWNPAHGAWAFQYELPPTSQGGRRQARRVGLTSQEQARKGLEHVKALIALAEKDPTVEIQIADLVQAALKQRRPLPDLEEVRKRVVMAVDVRTEPPTLAAWLGEWLKGKPDLAAGTRASYAGHIRTYLVPHLGQLRVDKLQARHVEAMFAAIEETNAHILECRESDDVKVRASVRGRRVISLSTKHRIRATLRSALSEAVRRPDLPVSVNIASHVRLPSCPRKCPLVWTPDRVRHWKKDGTVPGEVMVWTPEQTRTFLVHARKYPWLYPMFHLIAVKGLRRGEAVGLPWSNTRLTDGQIDIRVQVVQLAWETITSTPKSAAGQRTITLDADTIKVLRAWRRFQNEARLKAGAGWTDSGLAFTKENGAGWHPGQVSDWFLRIARAAGLPPITLHGLRHGAASLALAAGTDVKVVSSELGHATTHFTQDTYQSVFPDVAKAAAEATAALLRGPAPVRAG</sequence>
<dbReference type="Gene3D" id="1.10.150.130">
    <property type="match status" value="1"/>
</dbReference>
<dbReference type="PANTHER" id="PTHR30349">
    <property type="entry name" value="PHAGE INTEGRASE-RELATED"/>
    <property type="match status" value="1"/>
</dbReference>
<dbReference type="GO" id="GO:0003677">
    <property type="term" value="F:DNA binding"/>
    <property type="evidence" value="ECO:0007669"/>
    <property type="project" value="UniProtKB-UniRule"/>
</dbReference>
<dbReference type="SUPFAM" id="SSF56349">
    <property type="entry name" value="DNA breaking-rejoining enzymes"/>
    <property type="match status" value="1"/>
</dbReference>
<comment type="caution">
    <text evidence="6">The sequence shown here is derived from an EMBL/GenBank/DDBJ whole genome shotgun (WGS) entry which is preliminary data.</text>
</comment>
<dbReference type="RefSeq" id="WP_061081465.1">
    <property type="nucleotide sequence ID" value="NZ_JAAXPG010000034.1"/>
</dbReference>
<evidence type="ECO:0000259" key="5">
    <source>
        <dbReference type="PROSITE" id="PS51900"/>
    </source>
</evidence>
<name>A0A7X6RTD6_9ACTN</name>
<dbReference type="InterPro" id="IPR044068">
    <property type="entry name" value="CB"/>
</dbReference>
<keyword evidence="2" id="KW-0233">DNA recombination</keyword>
<gene>
    <name evidence="6" type="ORF">HGB44_26900</name>
</gene>
<dbReference type="InterPro" id="IPR050090">
    <property type="entry name" value="Tyrosine_recombinase_XerCD"/>
</dbReference>
<feature type="domain" description="Core-binding (CB)" evidence="5">
    <location>
        <begin position="131"/>
        <end position="235"/>
    </location>
</feature>
<evidence type="ECO:0000313" key="7">
    <source>
        <dbReference type="Proteomes" id="UP000553209"/>
    </source>
</evidence>
<keyword evidence="1 3" id="KW-0238">DNA-binding</keyword>
<dbReference type="Pfam" id="PF00589">
    <property type="entry name" value="Phage_integrase"/>
    <property type="match status" value="1"/>
</dbReference>
<dbReference type="InterPro" id="IPR010998">
    <property type="entry name" value="Integrase_recombinase_N"/>
</dbReference>
<dbReference type="InterPro" id="IPR002104">
    <property type="entry name" value="Integrase_catalytic"/>
</dbReference>
<evidence type="ECO:0000313" key="6">
    <source>
        <dbReference type="EMBL" id="NKZ01273.1"/>
    </source>
</evidence>
<proteinExistence type="predicted"/>